<feature type="domain" description="ABC3 transporter permease C-terminal" evidence="7">
    <location>
        <begin position="653"/>
        <end position="768"/>
    </location>
</feature>
<dbReference type="OrthoDB" id="9766372at2"/>
<dbReference type="PANTHER" id="PTHR30287">
    <property type="entry name" value="MEMBRANE COMPONENT OF PREDICTED ABC SUPERFAMILY METABOLITE UPTAKE TRANSPORTER"/>
    <property type="match status" value="1"/>
</dbReference>
<dbReference type="Pfam" id="PF02687">
    <property type="entry name" value="FtsX"/>
    <property type="match status" value="2"/>
</dbReference>
<gene>
    <name evidence="8" type="ORF">EXM22_01340</name>
</gene>
<evidence type="ECO:0000313" key="8">
    <source>
        <dbReference type="EMBL" id="QEN06700.1"/>
    </source>
</evidence>
<protein>
    <submittedName>
        <fullName evidence="8">ABC transporter permease</fullName>
    </submittedName>
</protein>
<evidence type="ECO:0000256" key="3">
    <source>
        <dbReference type="ARBA" id="ARBA00022692"/>
    </source>
</evidence>
<comment type="subcellular location">
    <subcellularLocation>
        <location evidence="1">Cell membrane</location>
        <topology evidence="1">Multi-pass membrane protein</topology>
    </subcellularLocation>
</comment>
<feature type="transmembrane region" description="Helical" evidence="6">
    <location>
        <begin position="347"/>
        <end position="373"/>
    </location>
</feature>
<organism evidence="8 9">
    <name type="scientific">Oceanispirochaeta crateris</name>
    <dbReference type="NCBI Taxonomy" id="2518645"/>
    <lineage>
        <taxon>Bacteria</taxon>
        <taxon>Pseudomonadati</taxon>
        <taxon>Spirochaetota</taxon>
        <taxon>Spirochaetia</taxon>
        <taxon>Spirochaetales</taxon>
        <taxon>Spirochaetaceae</taxon>
        <taxon>Oceanispirochaeta</taxon>
    </lineage>
</organism>
<feature type="transmembrane region" description="Helical" evidence="6">
    <location>
        <begin position="308"/>
        <end position="327"/>
    </location>
</feature>
<evidence type="ECO:0000256" key="5">
    <source>
        <dbReference type="ARBA" id="ARBA00023136"/>
    </source>
</evidence>
<reference evidence="8 9" key="1">
    <citation type="submission" date="2019-02" db="EMBL/GenBank/DDBJ databases">
        <title>Complete Genome Sequence and Methylome Analysis of free living Spirochaetas.</title>
        <authorList>
            <person name="Fomenkov A."/>
            <person name="Dubinina G."/>
            <person name="Leshcheva N."/>
            <person name="Mikheeva N."/>
            <person name="Grabovich M."/>
            <person name="Vincze T."/>
            <person name="Roberts R.J."/>
        </authorList>
    </citation>
    <scope>NUCLEOTIDE SEQUENCE [LARGE SCALE GENOMIC DNA]</scope>
    <source>
        <strain evidence="8 9">K2</strain>
    </source>
</reference>
<keyword evidence="4 6" id="KW-1133">Transmembrane helix</keyword>
<dbReference type="RefSeq" id="WP_149484783.1">
    <property type="nucleotide sequence ID" value="NZ_CP036150.1"/>
</dbReference>
<feature type="domain" description="ABC3 transporter permease C-terminal" evidence="7">
    <location>
        <begin position="262"/>
        <end position="377"/>
    </location>
</feature>
<keyword evidence="5 6" id="KW-0472">Membrane</keyword>
<evidence type="ECO:0000256" key="1">
    <source>
        <dbReference type="ARBA" id="ARBA00004651"/>
    </source>
</evidence>
<feature type="transmembrane region" description="Helical" evidence="6">
    <location>
        <begin position="695"/>
        <end position="717"/>
    </location>
</feature>
<dbReference type="EMBL" id="CP036150">
    <property type="protein sequence ID" value="QEN06700.1"/>
    <property type="molecule type" value="Genomic_DNA"/>
</dbReference>
<dbReference type="AlphaFoldDB" id="A0A5C1QI76"/>
<keyword evidence="3 6" id="KW-0812">Transmembrane</keyword>
<keyword evidence="9" id="KW-1185">Reference proteome</keyword>
<dbReference type="Proteomes" id="UP000324209">
    <property type="component" value="Chromosome"/>
</dbReference>
<dbReference type="InterPro" id="IPR003838">
    <property type="entry name" value="ABC3_permease_C"/>
</dbReference>
<feature type="transmembrane region" description="Helical" evidence="6">
    <location>
        <begin position="426"/>
        <end position="447"/>
    </location>
</feature>
<evidence type="ECO:0000256" key="4">
    <source>
        <dbReference type="ARBA" id="ARBA00022989"/>
    </source>
</evidence>
<dbReference type="PANTHER" id="PTHR30287:SF2">
    <property type="entry name" value="BLL1001 PROTEIN"/>
    <property type="match status" value="1"/>
</dbReference>
<feature type="transmembrane region" description="Helical" evidence="6">
    <location>
        <begin position="650"/>
        <end position="674"/>
    </location>
</feature>
<evidence type="ECO:0000313" key="9">
    <source>
        <dbReference type="Proteomes" id="UP000324209"/>
    </source>
</evidence>
<dbReference type="InterPro" id="IPR038766">
    <property type="entry name" value="Membrane_comp_ABC_pdt"/>
</dbReference>
<evidence type="ECO:0000256" key="2">
    <source>
        <dbReference type="ARBA" id="ARBA00022475"/>
    </source>
</evidence>
<feature type="transmembrane region" description="Helical" evidence="6">
    <location>
        <begin position="748"/>
        <end position="769"/>
    </location>
</feature>
<evidence type="ECO:0000259" key="7">
    <source>
        <dbReference type="Pfam" id="PF02687"/>
    </source>
</evidence>
<dbReference type="KEGG" id="ock:EXM22_01340"/>
<proteinExistence type="predicted"/>
<feature type="transmembrane region" description="Helical" evidence="6">
    <location>
        <begin position="723"/>
        <end position="741"/>
    </location>
</feature>
<evidence type="ECO:0000256" key="6">
    <source>
        <dbReference type="SAM" id="Phobius"/>
    </source>
</evidence>
<dbReference type="GO" id="GO:0005886">
    <property type="term" value="C:plasma membrane"/>
    <property type="evidence" value="ECO:0007669"/>
    <property type="project" value="UniProtKB-SubCell"/>
</dbReference>
<keyword evidence="2" id="KW-1003">Cell membrane</keyword>
<name>A0A5C1QI76_9SPIO</name>
<sequence length="780" mass="88515">MMLFKIFRKELSRKKVSMIVIFIFIMLSSLLISSGSRMVLELNNALDALFRAAKVPHFVQMHSGYLDHQKLKDWSDENQIIDEMQIVEMISIDGSSLFLSENKESEENSIMDISFVKQNKSFDFLLDKENRIIQLPKGEIGIPIYYAQQKNIQFGDFIKVGTGDKEQEFRVTEIIRDAQMNPAIVHSKRFLLNDRDFETMRTLFPETEYLIEFRLTDEDNLERFTNDYLSQGMPQKGPTVDHRLFKVLNGLSDGIVAMIINLLSLLLILIAVLCLRFTVITAIEEDYREIAVMKALGMPQRKIKQIYLFKYMAVGGAATISGYLISLSTNRFLMANSMDYLGKAASGVLSVVIPLMAVSSIFLFLISSVILILRRFKTISAIQAFQAEEKMERSWKIKTWTLKNSGAMNINLFMGIRDVFVRFKNYGLLTLIYFIASFITILPVNFLSTISSTGFISYMGIGRSDIRIDLHQTENIKERFKYMIDFLKQDSEIDLVSPLITSQFSMIKENGESEHLTIETGDFTLFPLDYIEGREPQNNREIALSYLNSQDLNKAMGDILILEVEGKKQEMVVCGVYQDITNGGHTAKASIPYNRDKVLWYTLSLDMKPGISIEEKVGEYAKLFTPARVTDLDTYISQTLGNMISKVRKITIITILIGLTIVTLITSLFLRMMICRDKDRIAIMRSLGFSLRHLHLQYLSTTLLLLLMGIIGGTIFTNTAGQAFISVLVSFIGVAHIQLIINPLYSSFLLPVLLTWAVAFTTVLSITGIKDYTIAAAVAE</sequence>
<accession>A0A5C1QI76</accession>
<feature type="transmembrane region" description="Helical" evidence="6">
    <location>
        <begin position="255"/>
        <end position="279"/>
    </location>
</feature>